<dbReference type="EMBL" id="JAZAVK010000039">
    <property type="protein sequence ID" value="KAK7428635.1"/>
    <property type="molecule type" value="Genomic_DNA"/>
</dbReference>
<evidence type="ECO:0000256" key="10">
    <source>
        <dbReference type="ARBA" id="ARBA00023136"/>
    </source>
</evidence>
<evidence type="ECO:0000256" key="13">
    <source>
        <dbReference type="ARBA" id="ARBA00031669"/>
    </source>
</evidence>
<dbReference type="CDD" id="cd12152">
    <property type="entry name" value="F1-ATPase_delta"/>
    <property type="match status" value="1"/>
</dbReference>
<keyword evidence="11" id="KW-0139">CF(1)</keyword>
<evidence type="ECO:0000313" key="17">
    <source>
        <dbReference type="Proteomes" id="UP001498421"/>
    </source>
</evidence>
<dbReference type="InterPro" id="IPR001469">
    <property type="entry name" value="ATP_synth_F1_dsu/esu"/>
</dbReference>
<evidence type="ECO:0000256" key="8">
    <source>
        <dbReference type="ARBA" id="ARBA00023065"/>
    </source>
</evidence>
<dbReference type="Pfam" id="PF21334">
    <property type="entry name" value="ATPD_C_fung"/>
    <property type="match status" value="1"/>
</dbReference>
<evidence type="ECO:0000256" key="11">
    <source>
        <dbReference type="ARBA" id="ARBA00023196"/>
    </source>
</evidence>
<dbReference type="InterPro" id="IPR020546">
    <property type="entry name" value="ATP_synth_F1_dsu/esu_N"/>
</dbReference>
<dbReference type="InterPro" id="IPR036771">
    <property type="entry name" value="ATPsynth_dsu/esu_N"/>
</dbReference>
<keyword evidence="9" id="KW-0496">Mitochondrion</keyword>
<accession>A0ABR1I586</accession>
<evidence type="ECO:0000256" key="3">
    <source>
        <dbReference type="ARBA" id="ARBA00016960"/>
    </source>
</evidence>
<evidence type="ECO:0000256" key="7">
    <source>
        <dbReference type="ARBA" id="ARBA00022946"/>
    </source>
</evidence>
<evidence type="ECO:0000256" key="12">
    <source>
        <dbReference type="ARBA" id="ARBA00023310"/>
    </source>
</evidence>
<evidence type="ECO:0000259" key="15">
    <source>
        <dbReference type="Pfam" id="PF21334"/>
    </source>
</evidence>
<keyword evidence="12" id="KW-0066">ATP synthesis</keyword>
<keyword evidence="6" id="KW-0999">Mitochondrion inner membrane</keyword>
<sequence length="123" mass="13009">MQAIYKSQDVVQVNIPAESGEMGVLANHVPSIEQLKPGLVEIIEETGGAKQFFLSGGFATVQPNSVLSINAVEGFPLEDFSAEAVKNQITEATKVANGSGSEQDIAEAKIELEVLETLAAHVK</sequence>
<comment type="caution">
    <text evidence="16">The sequence shown here is derived from an EMBL/GenBank/DDBJ whole genome shotgun (WGS) entry which is preliminary data.</text>
</comment>
<keyword evidence="8" id="KW-0406">Ion transport</keyword>
<evidence type="ECO:0000313" key="16">
    <source>
        <dbReference type="EMBL" id="KAK7428635.1"/>
    </source>
</evidence>
<evidence type="ECO:0000256" key="6">
    <source>
        <dbReference type="ARBA" id="ARBA00022792"/>
    </source>
</evidence>
<feature type="domain" description="ATP synthase F1 complex delta/epsilon subunit N-terminal" evidence="14">
    <location>
        <begin position="7"/>
        <end position="66"/>
    </location>
</feature>
<reference evidence="16 17" key="1">
    <citation type="journal article" date="2025" name="Microbiol. Resour. Announc.">
        <title>Draft genome sequences for Neonectria magnoliae and Neonectria punicea, canker pathogens of Liriodendron tulipifera and Acer saccharum in West Virginia.</title>
        <authorList>
            <person name="Petronek H.M."/>
            <person name="Kasson M.T."/>
            <person name="Metheny A.M."/>
            <person name="Stauder C.M."/>
            <person name="Lovett B."/>
            <person name="Lynch S.C."/>
            <person name="Garnas J.R."/>
            <person name="Kasson L.R."/>
            <person name="Stajich J.E."/>
        </authorList>
    </citation>
    <scope>NUCLEOTIDE SEQUENCE [LARGE SCALE GENOMIC DNA]</scope>
    <source>
        <strain evidence="16 17">NRRL 64651</strain>
    </source>
</reference>
<keyword evidence="7" id="KW-0809">Transit peptide</keyword>
<dbReference type="Gene3D" id="2.60.15.10">
    <property type="entry name" value="F0F1 ATP synthase delta/epsilon subunit, N-terminal"/>
    <property type="match status" value="1"/>
</dbReference>
<dbReference type="Pfam" id="PF02823">
    <property type="entry name" value="ATP-synt_DE_N"/>
    <property type="match status" value="1"/>
</dbReference>
<keyword evidence="17" id="KW-1185">Reference proteome</keyword>
<dbReference type="Proteomes" id="UP001498421">
    <property type="component" value="Unassembled WGS sequence"/>
</dbReference>
<comment type="subcellular location">
    <subcellularLocation>
        <location evidence="1">Mitochondrion inner membrane</location>
    </subcellularLocation>
</comment>
<evidence type="ECO:0000256" key="4">
    <source>
        <dbReference type="ARBA" id="ARBA00022448"/>
    </source>
</evidence>
<name>A0ABR1I586_9HYPO</name>
<dbReference type="PANTHER" id="PTHR13822:SF7">
    <property type="entry name" value="ATP SYNTHASE SUBUNIT DELTA, MITOCHONDRIAL"/>
    <property type="match status" value="1"/>
</dbReference>
<evidence type="ECO:0000256" key="9">
    <source>
        <dbReference type="ARBA" id="ARBA00023128"/>
    </source>
</evidence>
<keyword evidence="4" id="KW-0813">Transport</keyword>
<evidence type="ECO:0000259" key="14">
    <source>
        <dbReference type="Pfam" id="PF02823"/>
    </source>
</evidence>
<proteinExistence type="inferred from homology"/>
<evidence type="ECO:0000256" key="1">
    <source>
        <dbReference type="ARBA" id="ARBA00004273"/>
    </source>
</evidence>
<dbReference type="Gene3D" id="6.10.140.880">
    <property type="match status" value="1"/>
</dbReference>
<dbReference type="PANTHER" id="PTHR13822">
    <property type="entry name" value="ATP SYNTHASE DELTA/EPSILON CHAIN"/>
    <property type="match status" value="1"/>
</dbReference>
<organism evidence="16 17">
    <name type="scientific">Neonectria magnoliae</name>
    <dbReference type="NCBI Taxonomy" id="2732573"/>
    <lineage>
        <taxon>Eukaryota</taxon>
        <taxon>Fungi</taxon>
        <taxon>Dikarya</taxon>
        <taxon>Ascomycota</taxon>
        <taxon>Pezizomycotina</taxon>
        <taxon>Sordariomycetes</taxon>
        <taxon>Hypocreomycetidae</taxon>
        <taxon>Hypocreales</taxon>
        <taxon>Nectriaceae</taxon>
        <taxon>Neonectria</taxon>
    </lineage>
</organism>
<dbReference type="SUPFAM" id="SSF51344">
    <property type="entry name" value="Epsilon subunit of F1F0-ATP synthase N-terminal domain"/>
    <property type="match status" value="1"/>
</dbReference>
<comment type="similarity">
    <text evidence="2">Belongs to the ATPase epsilon chain family.</text>
</comment>
<gene>
    <name evidence="16" type="primary">ATP16</name>
    <name evidence="16" type="ORF">QQZ08_004900</name>
</gene>
<protein>
    <recommendedName>
        <fullName evidence="3">ATP synthase subunit delta, mitochondrial</fullName>
    </recommendedName>
    <alternativeName>
        <fullName evidence="13">F-ATPase delta subunit</fullName>
    </alternativeName>
</protein>
<feature type="domain" description="F1F0-ATP synthase subunit delta C-terminal" evidence="15">
    <location>
        <begin position="80"/>
        <end position="120"/>
    </location>
</feature>
<keyword evidence="5" id="KW-0375">Hydrogen ion transport</keyword>
<keyword evidence="10" id="KW-0472">Membrane</keyword>
<evidence type="ECO:0000256" key="5">
    <source>
        <dbReference type="ARBA" id="ARBA00022781"/>
    </source>
</evidence>
<dbReference type="InterPro" id="IPR048938">
    <property type="entry name" value="ATPD_C_fung"/>
</dbReference>
<evidence type="ECO:0000256" key="2">
    <source>
        <dbReference type="ARBA" id="ARBA00005712"/>
    </source>
</evidence>